<accession>A0ABV0EYM5</accession>
<dbReference type="PANTHER" id="PTHR12143:SF43">
    <property type="entry name" value="PUTATIVE-RELATED"/>
    <property type="match status" value="1"/>
</dbReference>
<gene>
    <name evidence="3" type="ORF">BAU18_000496</name>
</gene>
<evidence type="ECO:0000313" key="3">
    <source>
        <dbReference type="EMBL" id="MEO1780918.1"/>
    </source>
</evidence>
<evidence type="ECO:0000259" key="2">
    <source>
        <dbReference type="Pfam" id="PF17678"/>
    </source>
</evidence>
<dbReference type="RefSeq" id="WP_161870546.1">
    <property type="nucleotide sequence ID" value="NZ_MAEI02000001.1"/>
</dbReference>
<dbReference type="PANTHER" id="PTHR12143">
    <property type="entry name" value="PEPTIDE N-GLYCANASE PNGASE -RELATED"/>
    <property type="match status" value="1"/>
</dbReference>
<dbReference type="Pfam" id="PF17678">
    <property type="entry name" value="Glyco_hydro_92N"/>
    <property type="match status" value="1"/>
</dbReference>
<evidence type="ECO:0008006" key="5">
    <source>
        <dbReference type="Google" id="ProtNLM"/>
    </source>
</evidence>
<proteinExistence type="predicted"/>
<dbReference type="InterPro" id="IPR041371">
    <property type="entry name" value="GH92_N"/>
</dbReference>
<dbReference type="InterPro" id="IPR005887">
    <property type="entry name" value="GH92_a_mannosidase_put"/>
</dbReference>
<dbReference type="InterPro" id="IPR012939">
    <property type="entry name" value="Glyco_hydro_92"/>
</dbReference>
<organism evidence="3 4">
    <name type="scientific">Enterococcus diestrammenae</name>
    <dbReference type="NCBI Taxonomy" id="1155073"/>
    <lineage>
        <taxon>Bacteria</taxon>
        <taxon>Bacillati</taxon>
        <taxon>Bacillota</taxon>
        <taxon>Bacilli</taxon>
        <taxon>Lactobacillales</taxon>
        <taxon>Enterococcaceae</taxon>
        <taxon>Enterococcus</taxon>
    </lineage>
</organism>
<dbReference type="SUPFAM" id="SSF48208">
    <property type="entry name" value="Six-hairpin glycosidases"/>
    <property type="match status" value="1"/>
</dbReference>
<feature type="domain" description="Glycosyl hydrolase family 92 N-terminal" evidence="2">
    <location>
        <begin position="6"/>
        <end position="191"/>
    </location>
</feature>
<evidence type="ECO:0000313" key="4">
    <source>
        <dbReference type="Proteomes" id="UP001429357"/>
    </source>
</evidence>
<dbReference type="InterPro" id="IPR014718">
    <property type="entry name" value="GH-type_carb-bd"/>
</dbReference>
<reference evidence="3" key="1">
    <citation type="submission" date="2016-06" db="EMBL/GenBank/DDBJ databases">
        <authorList>
            <person name="Van Tyne D."/>
        </authorList>
    </citation>
    <scope>NUCLEOTIDE SEQUENCE</scope>
    <source>
        <strain evidence="3">JM9A</strain>
    </source>
</reference>
<evidence type="ECO:0000259" key="1">
    <source>
        <dbReference type="Pfam" id="PF07971"/>
    </source>
</evidence>
<keyword evidence="4" id="KW-1185">Reference proteome</keyword>
<dbReference type="Gene3D" id="3.30.2080.10">
    <property type="entry name" value="GH92 mannosidase domain"/>
    <property type="match status" value="1"/>
</dbReference>
<feature type="domain" description="Glycosyl hydrolase family 92" evidence="1">
    <location>
        <begin position="224"/>
        <end position="695"/>
    </location>
</feature>
<sequence>MHTQMIDTRFGTANQYSFSHGNCLPYTGVPFGMNYFAPQTTDQKGSWWFHPEDRTFQGYRLTHQPSPWMGDYSRLLLTPVSGTLSEMTLGAAQSSYRPEEATFEPTQLVITQLRYQATSRLIPTMYGAALEVNYRQQDNGLLLQLPGRYELTITDETHAEGWVINFSGCEDPDFKMYFALSFDAPITNVPATLTGEDGLIRFDFGTVKKVITKLGTSFIDQATAQANLANDVVGTPAELLTASRQQWQNYLGRINVTTHNPAHRETFYHNLYRCFLFPQTFYETNAAGEIVHYDTVSRSSKPGVLYTNNGFWDTFRTVYPLYSLIAQDKFGEMLEGFLNSYEDAGFLPKWLSPDERGLMPGTLIDGVIADAAAKGIRLDLMPRFLEAMKKSATIQSDNPNYGRRGTTDYLKYGYVPLDHHESVNHTLDYAYSDYCISKVAEVVGDEETAAYYRKQSLNYRNIFDPETGFMRAKDKNGAFRPDFSPIRWGLDYAEGSAWQSSFSVFQDFRGLVNAHGGKAQFEAKLAELFNMEPIFDTAGYGMEIHEISEMAAIEFGQFAISNQPSFHYPYLSSYIGKPEMTQPLIKQTLQECFSTSFNGYPGDEDNGTTAAWYIFNSLGFYPVTSGSGEYVIGMPLVESATLHLSNGNTLAIDCGHNQPQQLFIHEVSRNDHKHTAMFFTHEDLLAGGEIAFHLGLVPAPREYRDEDYPFSLTK</sequence>
<dbReference type="NCBIfam" id="TIGR01180">
    <property type="entry name" value="aman2_put"/>
    <property type="match status" value="1"/>
</dbReference>
<dbReference type="InterPro" id="IPR008928">
    <property type="entry name" value="6-hairpin_glycosidase_sf"/>
</dbReference>
<dbReference type="InterPro" id="IPR050883">
    <property type="entry name" value="PNGase"/>
</dbReference>
<protein>
    <recommendedName>
        <fullName evidence="5">Alpha-1,2-mannosidase</fullName>
    </recommendedName>
</protein>
<dbReference type="Gene3D" id="2.70.98.10">
    <property type="match status" value="1"/>
</dbReference>
<dbReference type="Gene3D" id="1.20.1050.60">
    <property type="entry name" value="alpha-1,2-mannosidase"/>
    <property type="match status" value="1"/>
</dbReference>
<reference evidence="3" key="2">
    <citation type="submission" date="2024-02" db="EMBL/GenBank/DDBJ databases">
        <title>The Genome Sequence of Enterococcus diestrammenae JM9A.</title>
        <authorList>
            <person name="Earl A."/>
            <person name="Manson A."/>
            <person name="Gilmore M."/>
            <person name="Sanders J."/>
            <person name="Shea T."/>
            <person name="Howe W."/>
            <person name="Livny J."/>
            <person name="Cuomo C."/>
            <person name="Neafsey D."/>
            <person name="Birren B."/>
        </authorList>
    </citation>
    <scope>NUCLEOTIDE SEQUENCE</scope>
    <source>
        <strain evidence="3">JM9A</strain>
    </source>
</reference>
<name>A0ABV0EYM5_9ENTE</name>
<dbReference type="Gene3D" id="1.20.1610.10">
    <property type="entry name" value="alpha-1,2-mannosidases domains"/>
    <property type="match status" value="1"/>
</dbReference>
<dbReference type="EMBL" id="MAEI02000001">
    <property type="protein sequence ID" value="MEO1780918.1"/>
    <property type="molecule type" value="Genomic_DNA"/>
</dbReference>
<dbReference type="Pfam" id="PF07971">
    <property type="entry name" value="Glyco_hydro_92"/>
    <property type="match status" value="1"/>
</dbReference>
<comment type="caution">
    <text evidence="3">The sequence shown here is derived from an EMBL/GenBank/DDBJ whole genome shotgun (WGS) entry which is preliminary data.</text>
</comment>
<dbReference type="Proteomes" id="UP001429357">
    <property type="component" value="Unassembled WGS sequence"/>
</dbReference>